<evidence type="ECO:0000313" key="1">
    <source>
        <dbReference type="EMBL" id="TKA28653.1"/>
    </source>
</evidence>
<gene>
    <name evidence="1" type="ORF">B0A50_02980</name>
</gene>
<dbReference type="EMBL" id="NAJL01000017">
    <property type="protein sequence ID" value="TKA28653.1"/>
    <property type="molecule type" value="Genomic_DNA"/>
</dbReference>
<proteinExistence type="predicted"/>
<evidence type="ECO:0000313" key="2">
    <source>
        <dbReference type="Proteomes" id="UP000308549"/>
    </source>
</evidence>
<accession>A0A4U0U158</accession>
<protein>
    <submittedName>
        <fullName evidence="1">Uncharacterized protein</fullName>
    </submittedName>
</protein>
<comment type="caution">
    <text evidence="1">The sequence shown here is derived from an EMBL/GenBank/DDBJ whole genome shotgun (WGS) entry which is preliminary data.</text>
</comment>
<organism evidence="1 2">
    <name type="scientific">Salinomyces thailandicus</name>
    <dbReference type="NCBI Taxonomy" id="706561"/>
    <lineage>
        <taxon>Eukaryota</taxon>
        <taxon>Fungi</taxon>
        <taxon>Dikarya</taxon>
        <taxon>Ascomycota</taxon>
        <taxon>Pezizomycotina</taxon>
        <taxon>Dothideomycetes</taxon>
        <taxon>Dothideomycetidae</taxon>
        <taxon>Mycosphaerellales</taxon>
        <taxon>Teratosphaeriaceae</taxon>
        <taxon>Salinomyces</taxon>
    </lineage>
</organism>
<name>A0A4U0U158_9PEZI</name>
<dbReference type="Proteomes" id="UP000308549">
    <property type="component" value="Unassembled WGS sequence"/>
</dbReference>
<keyword evidence="2" id="KW-1185">Reference proteome</keyword>
<reference evidence="1 2" key="1">
    <citation type="submission" date="2017-03" db="EMBL/GenBank/DDBJ databases">
        <title>Genomes of endolithic fungi from Antarctica.</title>
        <authorList>
            <person name="Coleine C."/>
            <person name="Masonjones S."/>
            <person name="Stajich J.E."/>
        </authorList>
    </citation>
    <scope>NUCLEOTIDE SEQUENCE [LARGE SCALE GENOMIC DNA]</scope>
    <source>
        <strain evidence="1 2">CCFEE 6315</strain>
    </source>
</reference>
<dbReference type="AlphaFoldDB" id="A0A4U0U158"/>
<sequence>MVSSTVIRVLSAATHFNGQFLKVPLQPSLGQDVGVGLTKSQGDASLFNVPQAFYGYYPGFEAIGGPNGPSGDDQISVAYVDTLAHAQPIQFAGQIQLDLQPFSDAVLCNLINAPGSDKFDRLVCNTPPSAPFHYGGFWAICGYTNNQPGDLFLYDHNFYGNEPPPGCTAVELQVIGA</sequence>